<keyword evidence="10" id="KW-1185">Reference proteome</keyword>
<dbReference type="InterPro" id="IPR031168">
    <property type="entry name" value="G_TrmE"/>
</dbReference>
<keyword evidence="2 6" id="KW-0819">tRNA processing</keyword>
<keyword evidence="6" id="KW-0479">Metal-binding</keyword>
<feature type="binding site" evidence="6">
    <location>
        <begin position="274"/>
        <end position="277"/>
    </location>
    <ligand>
        <name>GTP</name>
        <dbReference type="ChEBI" id="CHEBI:37565"/>
    </ligand>
</feature>
<feature type="binding site" evidence="6">
    <location>
        <position position="22"/>
    </location>
    <ligand>
        <name>(6S)-5-formyl-5,6,7,8-tetrahydrofolate</name>
        <dbReference type="ChEBI" id="CHEBI:57457"/>
    </ligand>
</feature>
<evidence type="ECO:0000256" key="5">
    <source>
        <dbReference type="ARBA" id="ARBA00023134"/>
    </source>
</evidence>
<feature type="binding site" evidence="6">
    <location>
        <position position="84"/>
    </location>
    <ligand>
        <name>(6S)-5-formyl-5,6,7,8-tetrahydrofolate</name>
        <dbReference type="ChEBI" id="CHEBI:57457"/>
    </ligand>
</feature>
<comment type="subunit">
    <text evidence="6">Homodimer. Heterotetramer of two MnmE and two MnmG subunits.</text>
</comment>
<dbReference type="Gene3D" id="3.30.1360.120">
    <property type="entry name" value="Probable tRNA modification gtpase trme, domain 1"/>
    <property type="match status" value="1"/>
</dbReference>
<evidence type="ECO:0000313" key="10">
    <source>
        <dbReference type="Proteomes" id="UP001432099"/>
    </source>
</evidence>
<dbReference type="SUPFAM" id="SSF116878">
    <property type="entry name" value="TrmE connector domain"/>
    <property type="match status" value="1"/>
</dbReference>
<dbReference type="NCBIfam" id="TIGR00231">
    <property type="entry name" value="small_GTP"/>
    <property type="match status" value="1"/>
</dbReference>
<dbReference type="Gene3D" id="3.40.50.300">
    <property type="entry name" value="P-loop containing nucleotide triphosphate hydrolases"/>
    <property type="match status" value="1"/>
</dbReference>
<name>A0ABM8IRK5_9FIRM</name>
<dbReference type="InterPro" id="IPR004520">
    <property type="entry name" value="GTPase_MnmE"/>
</dbReference>
<dbReference type="PROSITE" id="PS51709">
    <property type="entry name" value="G_TRME"/>
    <property type="match status" value="1"/>
</dbReference>
<keyword evidence="6" id="KW-0963">Cytoplasm</keyword>
<keyword evidence="3 6" id="KW-0547">Nucleotide-binding</keyword>
<comment type="function">
    <text evidence="6">Exhibits a very high intrinsic GTPase hydrolysis rate. Involved in the addition of a carboxymethylaminomethyl (cmnm) group at the wobble position (U34) of certain tRNAs, forming tRNA-cmnm(5)s(2)U34.</text>
</comment>
<dbReference type="NCBIfam" id="TIGR00450">
    <property type="entry name" value="mnmE_trmE_thdF"/>
    <property type="match status" value="1"/>
</dbReference>
<dbReference type="InterPro" id="IPR005225">
    <property type="entry name" value="Small_GTP-bd"/>
</dbReference>
<keyword evidence="6" id="KW-0460">Magnesium</keyword>
<feature type="binding site" evidence="6">
    <location>
        <position position="249"/>
    </location>
    <ligand>
        <name>K(+)</name>
        <dbReference type="ChEBI" id="CHEBI:29103"/>
    </ligand>
</feature>
<dbReference type="EMBL" id="AP028127">
    <property type="protein sequence ID" value="BEH92074.1"/>
    <property type="molecule type" value="Genomic_DNA"/>
</dbReference>
<dbReference type="InterPro" id="IPR027368">
    <property type="entry name" value="MnmE_dom2"/>
</dbReference>
<comment type="subcellular location">
    <subcellularLocation>
        <location evidence="6">Cytoplasm</location>
    </subcellularLocation>
</comment>
<dbReference type="Pfam" id="PF01926">
    <property type="entry name" value="MMR_HSR1"/>
    <property type="match status" value="1"/>
</dbReference>
<evidence type="ECO:0000313" key="9">
    <source>
        <dbReference type="EMBL" id="BEH92074.1"/>
    </source>
</evidence>
<feature type="binding site" evidence="6">
    <location>
        <begin position="230"/>
        <end position="235"/>
    </location>
    <ligand>
        <name>GTP</name>
        <dbReference type="ChEBI" id="CHEBI:37565"/>
    </ligand>
</feature>
<organism evidence="9 10">
    <name type="scientific">Turicibacter faecis</name>
    <dbReference type="NCBI Taxonomy" id="2963365"/>
    <lineage>
        <taxon>Bacteria</taxon>
        <taxon>Bacillati</taxon>
        <taxon>Bacillota</taxon>
        <taxon>Erysipelotrichia</taxon>
        <taxon>Erysipelotrichales</taxon>
        <taxon>Turicibacteraceae</taxon>
        <taxon>Turicibacter</taxon>
    </lineage>
</organism>
<dbReference type="InterPro" id="IPR006073">
    <property type="entry name" value="GTP-bd"/>
</dbReference>
<evidence type="ECO:0000256" key="1">
    <source>
        <dbReference type="ARBA" id="ARBA00011043"/>
    </source>
</evidence>
<feature type="binding site" evidence="6">
    <location>
        <begin position="249"/>
        <end position="255"/>
    </location>
    <ligand>
        <name>GTP</name>
        <dbReference type="ChEBI" id="CHEBI:37565"/>
    </ligand>
</feature>
<dbReference type="RefSeq" id="WP_161831424.1">
    <property type="nucleotide sequence ID" value="NZ_AP028127.1"/>
</dbReference>
<feature type="binding site" evidence="6">
    <location>
        <position position="230"/>
    </location>
    <ligand>
        <name>K(+)</name>
        <dbReference type="ChEBI" id="CHEBI:29103"/>
    </ligand>
</feature>
<feature type="binding site" evidence="6">
    <location>
        <position position="254"/>
    </location>
    <ligand>
        <name>K(+)</name>
        <dbReference type="ChEBI" id="CHEBI:29103"/>
    </ligand>
</feature>
<dbReference type="Proteomes" id="UP001432099">
    <property type="component" value="Chromosome"/>
</dbReference>
<dbReference type="InterPro" id="IPR027266">
    <property type="entry name" value="TrmE/GcvT-like"/>
</dbReference>
<evidence type="ECO:0000256" key="6">
    <source>
        <dbReference type="HAMAP-Rule" id="MF_00379"/>
    </source>
</evidence>
<dbReference type="Gene3D" id="1.20.120.430">
    <property type="entry name" value="tRNA modification GTPase MnmE domain 2"/>
    <property type="match status" value="1"/>
</dbReference>
<dbReference type="PANTHER" id="PTHR42714">
    <property type="entry name" value="TRNA MODIFICATION GTPASE GTPBP3"/>
    <property type="match status" value="1"/>
</dbReference>
<dbReference type="InterPro" id="IPR025867">
    <property type="entry name" value="MnmE_helical"/>
</dbReference>
<feature type="binding site" evidence="6">
    <location>
        <position position="452"/>
    </location>
    <ligand>
        <name>(6S)-5-formyl-5,6,7,8-tetrahydrofolate</name>
        <dbReference type="ChEBI" id="CHEBI:57457"/>
    </ligand>
</feature>
<dbReference type="CDD" id="cd04164">
    <property type="entry name" value="trmE"/>
    <property type="match status" value="1"/>
</dbReference>
<evidence type="ECO:0000256" key="4">
    <source>
        <dbReference type="ARBA" id="ARBA00022958"/>
    </source>
</evidence>
<dbReference type="Pfam" id="PF12631">
    <property type="entry name" value="MnmE_helical"/>
    <property type="match status" value="1"/>
</dbReference>
<gene>
    <name evidence="6 9" type="primary">mnmE</name>
    <name evidence="6" type="synonym">trmE</name>
    <name evidence="9" type="ORF">T23_21760</name>
</gene>
<dbReference type="SUPFAM" id="SSF52540">
    <property type="entry name" value="P-loop containing nucleoside triphosphate hydrolases"/>
    <property type="match status" value="1"/>
</dbReference>
<reference evidence="9" key="1">
    <citation type="journal article" date="2024" name="Int. J. Syst. Evol. Microbiol.">
        <title>Turicibacter faecis sp. nov., isolated from faeces of heart failure mouse model.</title>
        <authorList>
            <person name="Imamura Y."/>
            <person name="Motooka D."/>
            <person name="Nakajima Y."/>
            <person name="Ito S."/>
            <person name="Kitakaze M."/>
            <person name="Iida T."/>
            <person name="Nakamura S."/>
        </authorList>
    </citation>
    <scope>NUCLEOTIDE SEQUENCE</scope>
    <source>
        <strain evidence="9">TC023</strain>
    </source>
</reference>
<comment type="similarity">
    <text evidence="1 6 7">Belongs to the TRAFAC class TrmE-Era-EngA-EngB-Septin-like GTPase superfamily. TrmE GTPase family.</text>
</comment>
<accession>A0ABM8IRK5</accession>
<evidence type="ECO:0000256" key="3">
    <source>
        <dbReference type="ARBA" id="ARBA00022741"/>
    </source>
</evidence>
<dbReference type="CDD" id="cd14858">
    <property type="entry name" value="TrmE_N"/>
    <property type="match status" value="1"/>
</dbReference>
<keyword evidence="4 6" id="KW-0630">Potassium</keyword>
<protein>
    <recommendedName>
        <fullName evidence="6">tRNA modification GTPase MnmE</fullName>
        <ecNumber evidence="6">3.6.-.-</ecNumber>
    </recommendedName>
</protein>
<feature type="binding site" evidence="6">
    <location>
        <position position="234"/>
    </location>
    <ligand>
        <name>Mg(2+)</name>
        <dbReference type="ChEBI" id="CHEBI:18420"/>
    </ligand>
</feature>
<keyword evidence="5 6" id="KW-0342">GTP-binding</keyword>
<evidence type="ECO:0000259" key="8">
    <source>
        <dbReference type="PROSITE" id="PS51709"/>
    </source>
</evidence>
<dbReference type="Pfam" id="PF10396">
    <property type="entry name" value="TrmE_N"/>
    <property type="match status" value="1"/>
</dbReference>
<feature type="binding site" evidence="6">
    <location>
        <position position="255"/>
    </location>
    <ligand>
        <name>Mg(2+)</name>
        <dbReference type="ChEBI" id="CHEBI:18420"/>
    </ligand>
</feature>
<feature type="domain" description="TrmE-type G" evidence="8">
    <location>
        <begin position="220"/>
        <end position="373"/>
    </location>
</feature>
<dbReference type="InterPro" id="IPR018948">
    <property type="entry name" value="GTP-bd_TrmE_N"/>
</dbReference>
<feature type="binding site" evidence="6">
    <location>
        <position position="123"/>
    </location>
    <ligand>
        <name>(6S)-5-formyl-5,6,7,8-tetrahydrofolate</name>
        <dbReference type="ChEBI" id="CHEBI:57457"/>
    </ligand>
</feature>
<comment type="caution">
    <text evidence="6">Lacks conserved residue(s) required for the propagation of feature annotation.</text>
</comment>
<feature type="binding site" evidence="6">
    <location>
        <position position="251"/>
    </location>
    <ligand>
        <name>K(+)</name>
        <dbReference type="ChEBI" id="CHEBI:29103"/>
    </ligand>
</feature>
<evidence type="ECO:0000256" key="7">
    <source>
        <dbReference type="RuleBase" id="RU003313"/>
    </source>
</evidence>
<sequence>MFQDTIAGIATAMGEGAISIIRVSGKDAISITNKLLNGRDLHKAQSHTINYGFIYNPETGEKVDEVLISVMRAPRTFTAEDVVEINCHGGILVTNKILELLLVAGARVADPGEFTKRAFLNGRIDLAQAESIMDIIHAKSEQSLSLALNGLDGRISRLIKEMREEILNIIANIEVNIDYPEYDDVEEMTSELLLPLSMKIREKMIKLLETAKTGQILRDGIKTAIIGRPNVGKSSLLNQLMREEKAIVTDIAGTTRDTVEGYINVGGLTLNLIDTAGIRETTDIVEAIGVEKSKKILSEAQLILLVLNNNEPLTDQDRQLLKLTDEKKRIIILNKTDLESNIERNEIPNYIETSMVLDEGIELLENSIKEMFELGEIGSTDMTYISNARHIAKLKQALTSLEDAIEAMKIGMLVDMVEIDIKNAWHILGEILGEDIGDALLDELFSKFCLGK</sequence>
<dbReference type="InterPro" id="IPR027417">
    <property type="entry name" value="P-loop_NTPase"/>
</dbReference>
<dbReference type="PANTHER" id="PTHR42714:SF2">
    <property type="entry name" value="TRNA MODIFICATION GTPASE GTPBP3, MITOCHONDRIAL"/>
    <property type="match status" value="1"/>
</dbReference>
<proteinExistence type="inferred from homology"/>
<dbReference type="EC" id="3.6.-.-" evidence="6"/>
<evidence type="ECO:0000256" key="2">
    <source>
        <dbReference type="ARBA" id="ARBA00022694"/>
    </source>
</evidence>
<comment type="cofactor">
    <cofactor evidence="6">
        <name>K(+)</name>
        <dbReference type="ChEBI" id="CHEBI:29103"/>
    </cofactor>
    <text evidence="6">Binds 1 potassium ion per subunit.</text>
</comment>
<dbReference type="HAMAP" id="MF_00379">
    <property type="entry name" value="GTPase_MnmE"/>
    <property type="match status" value="1"/>
</dbReference>
<keyword evidence="6" id="KW-0378">Hydrolase</keyword>